<keyword evidence="1" id="KW-0732">Signal</keyword>
<proteinExistence type="predicted"/>
<evidence type="ECO:0000256" key="1">
    <source>
        <dbReference type="SAM" id="SignalP"/>
    </source>
</evidence>
<feature type="chain" id="PRO_5004881251" evidence="1">
    <location>
        <begin position="28"/>
        <end position="56"/>
    </location>
</feature>
<gene>
    <name evidence="2" type="ORF">PROQFM164_S02g000555</name>
</gene>
<name>W6Q353_PENRF</name>
<keyword evidence="3" id="KW-1185">Reference proteome</keyword>
<dbReference type="Proteomes" id="UP000030686">
    <property type="component" value="Unassembled WGS sequence"/>
</dbReference>
<dbReference type="AlphaFoldDB" id="W6Q353"/>
<feature type="signal peptide" evidence="1">
    <location>
        <begin position="1"/>
        <end position="27"/>
    </location>
</feature>
<accession>W6Q353</accession>
<evidence type="ECO:0000313" key="3">
    <source>
        <dbReference type="Proteomes" id="UP000030686"/>
    </source>
</evidence>
<reference evidence="2" key="1">
    <citation type="journal article" date="2014" name="Nat. Commun.">
        <title>Multiple recent horizontal transfers of a large genomic region in cheese making fungi.</title>
        <authorList>
            <person name="Cheeseman K."/>
            <person name="Ropars J."/>
            <person name="Renault P."/>
            <person name="Dupont J."/>
            <person name="Gouzy J."/>
            <person name="Branca A."/>
            <person name="Abraham A.L."/>
            <person name="Ceppi M."/>
            <person name="Conseiller E."/>
            <person name="Debuchy R."/>
            <person name="Malagnac F."/>
            <person name="Goarin A."/>
            <person name="Silar P."/>
            <person name="Lacoste S."/>
            <person name="Sallet E."/>
            <person name="Bensimon A."/>
            <person name="Giraud T."/>
            <person name="Brygoo Y."/>
        </authorList>
    </citation>
    <scope>NUCLEOTIDE SEQUENCE [LARGE SCALE GENOMIC DNA]</scope>
    <source>
        <strain evidence="2">FM164</strain>
    </source>
</reference>
<evidence type="ECO:0000313" key="2">
    <source>
        <dbReference type="EMBL" id="CDM30406.1"/>
    </source>
</evidence>
<protein>
    <submittedName>
        <fullName evidence="2">Genomic scaffold, ProqFM164S02</fullName>
    </submittedName>
</protein>
<organism evidence="2 3">
    <name type="scientific">Penicillium roqueforti (strain FM164)</name>
    <dbReference type="NCBI Taxonomy" id="1365484"/>
    <lineage>
        <taxon>Eukaryota</taxon>
        <taxon>Fungi</taxon>
        <taxon>Dikarya</taxon>
        <taxon>Ascomycota</taxon>
        <taxon>Pezizomycotina</taxon>
        <taxon>Eurotiomycetes</taxon>
        <taxon>Eurotiomycetidae</taxon>
        <taxon>Eurotiales</taxon>
        <taxon>Aspergillaceae</taxon>
        <taxon>Penicillium</taxon>
    </lineage>
</organism>
<dbReference type="EMBL" id="HG792016">
    <property type="protein sequence ID" value="CDM30406.1"/>
    <property type="molecule type" value="Genomic_DNA"/>
</dbReference>
<sequence length="56" mass="6616">MFKHPWCCLWMTLAGWMPRMNVRTAVSWKVGRTMGLVGPMYIFEFDKGLVSWYLDA</sequence>